<sequence>MKLIAGNPGKRALNAHEPQPRADLAAPPAWLTERQQGTWREVVELSPPGLLKDVDASVFAVWVVAFDLYQEASEKLARTGMLIKAPNTGVPMQSPYLAIVNRQAQIMLKAAAEMGFTPASRSRVVVKRDASAADDPWGAIAGGG</sequence>
<protein>
    <submittedName>
        <fullName evidence="1">Phage terminase small subunit P27 family</fullName>
    </submittedName>
</protein>
<comment type="caution">
    <text evidence="1">The sequence shown here is derived from an EMBL/GenBank/DDBJ whole genome shotgun (WGS) entry which is preliminary data.</text>
</comment>
<evidence type="ECO:0000313" key="1">
    <source>
        <dbReference type="EMBL" id="MFC4157966.1"/>
    </source>
</evidence>
<gene>
    <name evidence="1" type="ORF">ACFOW7_01215</name>
</gene>
<dbReference type="RefSeq" id="WP_378160156.1">
    <property type="nucleotide sequence ID" value="NZ_JBHSBU010000001.1"/>
</dbReference>
<dbReference type="InterPro" id="IPR006448">
    <property type="entry name" value="Phage_term_ssu_P27"/>
</dbReference>
<name>A0ABV8MMC5_9NEIS</name>
<dbReference type="Proteomes" id="UP001595791">
    <property type="component" value="Unassembled WGS sequence"/>
</dbReference>
<reference evidence="2" key="1">
    <citation type="journal article" date="2019" name="Int. J. Syst. Evol. Microbiol.">
        <title>The Global Catalogue of Microorganisms (GCM) 10K type strain sequencing project: providing services to taxonomists for standard genome sequencing and annotation.</title>
        <authorList>
            <consortium name="The Broad Institute Genomics Platform"/>
            <consortium name="The Broad Institute Genome Sequencing Center for Infectious Disease"/>
            <person name="Wu L."/>
            <person name="Ma J."/>
        </authorList>
    </citation>
    <scope>NUCLEOTIDE SEQUENCE [LARGE SCALE GENOMIC DNA]</scope>
    <source>
        <strain evidence="2">LMG 29894</strain>
    </source>
</reference>
<accession>A0ABV8MMC5</accession>
<dbReference type="NCBIfam" id="TIGR01558">
    <property type="entry name" value="sm_term_P27"/>
    <property type="match status" value="1"/>
</dbReference>
<dbReference type="Pfam" id="PF05119">
    <property type="entry name" value="Terminase_4"/>
    <property type="match status" value="1"/>
</dbReference>
<dbReference type="EMBL" id="JBHSBU010000001">
    <property type="protein sequence ID" value="MFC4157966.1"/>
    <property type="molecule type" value="Genomic_DNA"/>
</dbReference>
<evidence type="ECO:0000313" key="2">
    <source>
        <dbReference type="Proteomes" id="UP001595791"/>
    </source>
</evidence>
<keyword evidence="2" id="KW-1185">Reference proteome</keyword>
<organism evidence="1 2">
    <name type="scientific">Chitinimonas lacunae</name>
    <dbReference type="NCBI Taxonomy" id="1963018"/>
    <lineage>
        <taxon>Bacteria</taxon>
        <taxon>Pseudomonadati</taxon>
        <taxon>Pseudomonadota</taxon>
        <taxon>Betaproteobacteria</taxon>
        <taxon>Neisseriales</taxon>
        <taxon>Chitinibacteraceae</taxon>
        <taxon>Chitinimonas</taxon>
    </lineage>
</organism>
<proteinExistence type="predicted"/>